<dbReference type="InterPro" id="IPR057739">
    <property type="entry name" value="Glyco_hydro_29_N"/>
</dbReference>
<dbReference type="PRINTS" id="PR00741">
    <property type="entry name" value="GLHYDRLASE29"/>
</dbReference>
<feature type="domain" description="Glycoside hydrolase family 29 N-terminal" evidence="8">
    <location>
        <begin position="56"/>
        <end position="392"/>
    </location>
</feature>
<name>A0A1A9I6Q7_9BACT</name>
<keyword evidence="6" id="KW-0326">Glycosidase</keyword>
<protein>
    <recommendedName>
        <fullName evidence="3">alpha-L-fucosidase</fullName>
        <ecNumber evidence="3">3.2.1.51</ecNumber>
    </recommendedName>
</protein>
<dbReference type="SUPFAM" id="SSF51445">
    <property type="entry name" value="(Trans)glycosidases"/>
    <property type="match status" value="1"/>
</dbReference>
<dbReference type="GO" id="GO:0006004">
    <property type="term" value="P:fucose metabolic process"/>
    <property type="evidence" value="ECO:0007669"/>
    <property type="project" value="InterPro"/>
</dbReference>
<dbReference type="InterPro" id="IPR000933">
    <property type="entry name" value="Glyco_hydro_29"/>
</dbReference>
<dbReference type="KEGG" id="nia:A8C56_15760"/>
<dbReference type="Gene3D" id="2.60.120.260">
    <property type="entry name" value="Galactose-binding domain-like"/>
    <property type="match status" value="1"/>
</dbReference>
<dbReference type="EMBL" id="CP015772">
    <property type="protein sequence ID" value="ANH82224.1"/>
    <property type="molecule type" value="Genomic_DNA"/>
</dbReference>
<evidence type="ECO:0000313" key="9">
    <source>
        <dbReference type="EMBL" id="ANH82224.1"/>
    </source>
</evidence>
<evidence type="ECO:0000256" key="3">
    <source>
        <dbReference type="ARBA" id="ARBA00012662"/>
    </source>
</evidence>
<sequence>MDGRMKKIAVFVFCCIGLLTASAQVKGDEDQEMFNKEGAARDAAAIANAVNGWWTASMKDRDQRLQWWRDAKFGMFVHWGIYSLPGGEWKGMEVKGYAEHLMRKEKITRKEYLELAHQFNPVQFNASEWISAAKNAGMRYFIITAKHHDGFAMYPSTVSDFNITAQTPFKRDPTAELREACKKQGIKFGFYYSHAFDWEDPNAPGNDWEYKNPGGDLQLYGGTNWYNLHPELLKKVQRYIDEKAIPQILELIQKYHPDILWFDTPHKIPLSENIRILEAIRKADPDVVVNGRLARSAGNNFGDYQNTADRPAEFYPVTGDWEAIPTTNESYGYSKFDHSHKPVGHFIRLLASAAAKGGNLLMNVGPMGNGEMAPEDEVILKGIGNWMQKNGESIYGTKATPLPLQSWGVSTARPGKLYLHVFNYPTDGKLHVGGVLSACKSAYLLTDRSKSLKISRSDKKDVVIELPGTAPDTINTVVVLELAIPEKFDAVRYLAPNIPLTRMLAFDATLNGKGFGFGDGKTNRYYVSGWKSATQTIDWNFRNETAAAYRVVLKRIRDTNTGGTCSILLDGKLLATEKIEPTIKGEQIEDRELGTIILKPGVHQLLMQPVAISGQELMRPLELQLIKK</sequence>
<dbReference type="SMART" id="SM00812">
    <property type="entry name" value="Alpha_L_fucos"/>
    <property type="match status" value="1"/>
</dbReference>
<dbReference type="Pfam" id="PF01120">
    <property type="entry name" value="Alpha_L_fucos"/>
    <property type="match status" value="1"/>
</dbReference>
<dbReference type="InterPro" id="IPR013780">
    <property type="entry name" value="Glyco_hydro_b"/>
</dbReference>
<dbReference type="Gene3D" id="2.60.40.1180">
    <property type="entry name" value="Golgi alpha-mannosidase II"/>
    <property type="match status" value="1"/>
</dbReference>
<keyword evidence="4 7" id="KW-0732">Signal</keyword>
<evidence type="ECO:0000259" key="8">
    <source>
        <dbReference type="Pfam" id="PF01120"/>
    </source>
</evidence>
<dbReference type="GO" id="GO:0004560">
    <property type="term" value="F:alpha-L-fucosidase activity"/>
    <property type="evidence" value="ECO:0007669"/>
    <property type="project" value="InterPro"/>
</dbReference>
<dbReference type="GO" id="GO:0005764">
    <property type="term" value="C:lysosome"/>
    <property type="evidence" value="ECO:0007669"/>
    <property type="project" value="TreeGrafter"/>
</dbReference>
<accession>A0A1A9I6Q7</accession>
<evidence type="ECO:0000256" key="1">
    <source>
        <dbReference type="ARBA" id="ARBA00004071"/>
    </source>
</evidence>
<evidence type="ECO:0000256" key="6">
    <source>
        <dbReference type="ARBA" id="ARBA00023295"/>
    </source>
</evidence>
<keyword evidence="5" id="KW-0378">Hydrolase</keyword>
<evidence type="ECO:0000256" key="7">
    <source>
        <dbReference type="SAM" id="SignalP"/>
    </source>
</evidence>
<proteinExistence type="inferred from homology"/>
<evidence type="ECO:0000256" key="2">
    <source>
        <dbReference type="ARBA" id="ARBA00007951"/>
    </source>
</evidence>
<dbReference type="Proteomes" id="UP000077667">
    <property type="component" value="Chromosome"/>
</dbReference>
<dbReference type="PANTHER" id="PTHR10030">
    <property type="entry name" value="ALPHA-L-FUCOSIDASE"/>
    <property type="match status" value="1"/>
</dbReference>
<reference evidence="9 10" key="1">
    <citation type="submission" date="2016-05" db="EMBL/GenBank/DDBJ databases">
        <title>Niabella ginsenosidivorans BS26 whole genome sequencing.</title>
        <authorList>
            <person name="Im W.T."/>
            <person name="Siddiqi M.Z."/>
        </authorList>
    </citation>
    <scope>NUCLEOTIDE SEQUENCE [LARGE SCALE GENOMIC DNA]</scope>
    <source>
        <strain evidence="9 10">BS26</strain>
    </source>
</reference>
<dbReference type="GO" id="GO:0016139">
    <property type="term" value="P:glycoside catabolic process"/>
    <property type="evidence" value="ECO:0007669"/>
    <property type="project" value="TreeGrafter"/>
</dbReference>
<dbReference type="InterPro" id="IPR017853">
    <property type="entry name" value="GH"/>
</dbReference>
<dbReference type="Gene3D" id="3.20.20.80">
    <property type="entry name" value="Glycosidases"/>
    <property type="match status" value="1"/>
</dbReference>
<evidence type="ECO:0000256" key="5">
    <source>
        <dbReference type="ARBA" id="ARBA00022801"/>
    </source>
</evidence>
<keyword evidence="10" id="KW-1185">Reference proteome</keyword>
<dbReference type="PANTHER" id="PTHR10030:SF37">
    <property type="entry name" value="ALPHA-L-FUCOSIDASE-RELATED"/>
    <property type="match status" value="1"/>
</dbReference>
<dbReference type="InterPro" id="IPR016286">
    <property type="entry name" value="FUC_metazoa-typ"/>
</dbReference>
<feature type="signal peptide" evidence="7">
    <location>
        <begin position="1"/>
        <end position="23"/>
    </location>
</feature>
<dbReference type="EC" id="3.2.1.51" evidence="3"/>
<feature type="chain" id="PRO_5008389944" description="alpha-L-fucosidase" evidence="7">
    <location>
        <begin position="24"/>
        <end position="628"/>
    </location>
</feature>
<comment type="similarity">
    <text evidence="2">Belongs to the glycosyl hydrolase 29 family.</text>
</comment>
<dbReference type="AlphaFoldDB" id="A0A1A9I6Q7"/>
<comment type="function">
    <text evidence="1">Alpha-L-fucosidase is responsible for hydrolyzing the alpha-1,6-linked fucose joined to the reducing-end N-acetylglucosamine of the carbohydrate moieties of glycoproteins.</text>
</comment>
<evidence type="ECO:0000256" key="4">
    <source>
        <dbReference type="ARBA" id="ARBA00022729"/>
    </source>
</evidence>
<dbReference type="STRING" id="1176587.A8C56_15760"/>
<evidence type="ECO:0000313" key="10">
    <source>
        <dbReference type="Proteomes" id="UP000077667"/>
    </source>
</evidence>
<gene>
    <name evidence="9" type="ORF">A8C56_15760</name>
</gene>
<organism evidence="9 10">
    <name type="scientific">Niabella ginsenosidivorans</name>
    <dbReference type="NCBI Taxonomy" id="1176587"/>
    <lineage>
        <taxon>Bacteria</taxon>
        <taxon>Pseudomonadati</taxon>
        <taxon>Bacteroidota</taxon>
        <taxon>Chitinophagia</taxon>
        <taxon>Chitinophagales</taxon>
        <taxon>Chitinophagaceae</taxon>
        <taxon>Niabella</taxon>
    </lineage>
</organism>